<reference evidence="2" key="1">
    <citation type="submission" date="2016-10" db="EMBL/GenBank/DDBJ databases">
        <authorList>
            <person name="Varghese N."/>
            <person name="Submissions S."/>
        </authorList>
    </citation>
    <scope>NUCLEOTIDE SEQUENCE [LARGE SCALE GENOMIC DNA]</scope>
    <source>
        <strain evidence="2">CGMCC 1.7655</strain>
    </source>
</reference>
<dbReference type="AlphaFoldDB" id="A0A1G9FTT3"/>
<sequence length="61" mass="6490">MTAAFPRGRAPALLDQDPLYATISEGADAAANSGTRYRIAPDDVFRAASAFRVMRTGSRST</sequence>
<protein>
    <submittedName>
        <fullName evidence="1">Uncharacterized protein</fullName>
    </submittedName>
</protein>
<evidence type="ECO:0000313" key="2">
    <source>
        <dbReference type="Proteomes" id="UP000199555"/>
    </source>
</evidence>
<evidence type="ECO:0000313" key="1">
    <source>
        <dbReference type="EMBL" id="SDK91755.1"/>
    </source>
</evidence>
<gene>
    <name evidence="1" type="ORF">SAMN04487971_10489</name>
</gene>
<proteinExistence type="predicted"/>
<dbReference type="Proteomes" id="UP000199555">
    <property type="component" value="Unassembled WGS sequence"/>
</dbReference>
<organism evidence="1 2">
    <name type="scientific">Paracoccus chinensis</name>
    <dbReference type="NCBI Taxonomy" id="525640"/>
    <lineage>
        <taxon>Bacteria</taxon>
        <taxon>Pseudomonadati</taxon>
        <taxon>Pseudomonadota</taxon>
        <taxon>Alphaproteobacteria</taxon>
        <taxon>Rhodobacterales</taxon>
        <taxon>Paracoccaceae</taxon>
        <taxon>Paracoccus</taxon>
    </lineage>
</organism>
<name>A0A1G9FTT3_9RHOB</name>
<accession>A0A1G9FTT3</accession>
<dbReference type="EMBL" id="FNGE01000004">
    <property type="protein sequence ID" value="SDK91755.1"/>
    <property type="molecule type" value="Genomic_DNA"/>
</dbReference>
<dbReference type="STRING" id="525640.SAMN04487971_10489"/>
<keyword evidence="2" id="KW-1185">Reference proteome</keyword>